<dbReference type="GO" id="GO:0016491">
    <property type="term" value="F:oxidoreductase activity"/>
    <property type="evidence" value="ECO:0007669"/>
    <property type="project" value="UniProtKB-KW"/>
</dbReference>
<feature type="signal peptide" evidence="3">
    <location>
        <begin position="1"/>
        <end position="21"/>
    </location>
</feature>
<evidence type="ECO:0000256" key="2">
    <source>
        <dbReference type="ARBA" id="ARBA00023002"/>
    </source>
</evidence>
<dbReference type="SUPFAM" id="SSF48056">
    <property type="entry name" value="Di-copper centre-containing domain"/>
    <property type="match status" value="1"/>
</dbReference>
<dbReference type="PROSITE" id="PS00498">
    <property type="entry name" value="TYROSINASE_2"/>
    <property type="match status" value="1"/>
</dbReference>
<dbReference type="Proteomes" id="UP001239445">
    <property type="component" value="Unassembled WGS sequence"/>
</dbReference>
<sequence length="400" mass="43753">MRFGSLFQGGLVVALAGSSVAAPPPSKYSPASTEKTDVIAKAALATLTEYAANNPNPSSCTIKTAAKRREWGTLCPSERRKYIAAVKCLMSKPSKLDPIEVPGAKSRYDDFVAVHMNQTFTIHATANFLSWHRLFAWSFEQALRNECGYKGFLPYWNWGKWAYDPLKSPLFDGSDTSLSGNGVYAEHACTNALPTNLNCIPPGVGGGCVSEGPFKDMVVNLGPAFSAFAPTEPIPVPSTLFGHNPRCLRRDISSWVSSNWTTDHETWDLLVNYGSDIETFQNRMQGDFDSGYFGVHSGGHYTLNGDPSADFSVSPGDPAFWLHHGQIDRVWWMWQNTDPETRTKAIAGTITISNQPPSREGRLDDILDMGPPGVLGESLVMEKAMSTIGMTGGPFCYIYV</sequence>
<name>A0AAJ0B1W2_9PEZI</name>
<keyword evidence="3" id="KW-0732">Signal</keyword>
<dbReference type="PANTHER" id="PTHR11474">
    <property type="entry name" value="TYROSINASE FAMILY MEMBER"/>
    <property type="match status" value="1"/>
</dbReference>
<dbReference type="GO" id="GO:0046872">
    <property type="term" value="F:metal ion binding"/>
    <property type="evidence" value="ECO:0007669"/>
    <property type="project" value="UniProtKB-KW"/>
</dbReference>
<dbReference type="InterPro" id="IPR050316">
    <property type="entry name" value="Tyrosinase/Hemocyanin"/>
</dbReference>
<dbReference type="Gene3D" id="1.10.1280.10">
    <property type="entry name" value="Di-copper center containing domain from catechol oxidase"/>
    <property type="match status" value="1"/>
</dbReference>
<accession>A0AAJ0B1W2</accession>
<organism evidence="5 6">
    <name type="scientific">Echria macrotheca</name>
    <dbReference type="NCBI Taxonomy" id="438768"/>
    <lineage>
        <taxon>Eukaryota</taxon>
        <taxon>Fungi</taxon>
        <taxon>Dikarya</taxon>
        <taxon>Ascomycota</taxon>
        <taxon>Pezizomycotina</taxon>
        <taxon>Sordariomycetes</taxon>
        <taxon>Sordariomycetidae</taxon>
        <taxon>Sordariales</taxon>
        <taxon>Schizotheciaceae</taxon>
        <taxon>Echria</taxon>
    </lineage>
</organism>
<comment type="caution">
    <text evidence="5">The sequence shown here is derived from an EMBL/GenBank/DDBJ whole genome shotgun (WGS) entry which is preliminary data.</text>
</comment>
<evidence type="ECO:0000256" key="1">
    <source>
        <dbReference type="ARBA" id="ARBA00022723"/>
    </source>
</evidence>
<evidence type="ECO:0000313" key="6">
    <source>
        <dbReference type="Proteomes" id="UP001239445"/>
    </source>
</evidence>
<proteinExistence type="predicted"/>
<keyword evidence="6" id="KW-1185">Reference proteome</keyword>
<dbReference type="AlphaFoldDB" id="A0AAJ0B1W2"/>
<feature type="chain" id="PRO_5042608451" evidence="3">
    <location>
        <begin position="22"/>
        <end position="400"/>
    </location>
</feature>
<evidence type="ECO:0000256" key="3">
    <source>
        <dbReference type="SAM" id="SignalP"/>
    </source>
</evidence>
<dbReference type="Pfam" id="PF00264">
    <property type="entry name" value="Tyrosinase"/>
    <property type="match status" value="1"/>
</dbReference>
<dbReference type="PRINTS" id="PR00092">
    <property type="entry name" value="TYROSINASE"/>
</dbReference>
<reference evidence="5" key="1">
    <citation type="submission" date="2023-06" db="EMBL/GenBank/DDBJ databases">
        <title>Genome-scale phylogeny and comparative genomics of the fungal order Sordariales.</title>
        <authorList>
            <consortium name="Lawrence Berkeley National Laboratory"/>
            <person name="Hensen N."/>
            <person name="Bonometti L."/>
            <person name="Westerberg I."/>
            <person name="Brannstrom I.O."/>
            <person name="Guillou S."/>
            <person name="Cros-Aarteil S."/>
            <person name="Calhoun S."/>
            <person name="Haridas S."/>
            <person name="Kuo A."/>
            <person name="Mondo S."/>
            <person name="Pangilinan J."/>
            <person name="Riley R."/>
            <person name="Labutti K."/>
            <person name="Andreopoulos B."/>
            <person name="Lipzen A."/>
            <person name="Chen C."/>
            <person name="Yanf M."/>
            <person name="Daum C."/>
            <person name="Ng V."/>
            <person name="Clum A."/>
            <person name="Steindorff A."/>
            <person name="Ohm R."/>
            <person name="Martin F."/>
            <person name="Silar P."/>
            <person name="Natvig D."/>
            <person name="Lalanne C."/>
            <person name="Gautier V."/>
            <person name="Ament-Velasquez S.L."/>
            <person name="Kruys A."/>
            <person name="Hutchinson M.I."/>
            <person name="Powell A.J."/>
            <person name="Barry K."/>
            <person name="Miller A.N."/>
            <person name="Grigoriev I.V."/>
            <person name="Debuchy R."/>
            <person name="Gladieux P."/>
            <person name="Thoren M.H."/>
            <person name="Johannesson H."/>
        </authorList>
    </citation>
    <scope>NUCLEOTIDE SEQUENCE</scope>
    <source>
        <strain evidence="5">PSN4</strain>
    </source>
</reference>
<keyword evidence="1" id="KW-0479">Metal-binding</keyword>
<dbReference type="InterPro" id="IPR008922">
    <property type="entry name" value="Di-copper_centre_dom_sf"/>
</dbReference>
<dbReference type="InterPro" id="IPR002227">
    <property type="entry name" value="Tyrosinase_Cu-bd"/>
</dbReference>
<gene>
    <name evidence="5" type="ORF">QBC47DRAFT_465419</name>
</gene>
<evidence type="ECO:0000313" key="5">
    <source>
        <dbReference type="EMBL" id="KAK1749680.1"/>
    </source>
</evidence>
<evidence type="ECO:0000259" key="4">
    <source>
        <dbReference type="PROSITE" id="PS00498"/>
    </source>
</evidence>
<protein>
    <submittedName>
        <fullName evidence="5">Tyrosinase</fullName>
    </submittedName>
</protein>
<dbReference type="PANTHER" id="PTHR11474:SF125">
    <property type="entry name" value="N-ACETYL-6-HYDROXYTRYPTOPHAN OXIDASE IVOB-RELATED"/>
    <property type="match status" value="1"/>
</dbReference>
<feature type="domain" description="Tyrosinase copper-binding" evidence="4">
    <location>
        <begin position="317"/>
        <end position="328"/>
    </location>
</feature>
<keyword evidence="2" id="KW-0560">Oxidoreductase</keyword>
<dbReference type="EMBL" id="MU839853">
    <property type="protein sequence ID" value="KAK1749680.1"/>
    <property type="molecule type" value="Genomic_DNA"/>
</dbReference>